<accession>A0A4Q4SUB1</accession>
<evidence type="ECO:0000313" key="3">
    <source>
        <dbReference type="EMBL" id="RYO74239.1"/>
    </source>
</evidence>
<gene>
    <name evidence="3" type="ORF">DL764_010921</name>
</gene>
<keyword evidence="4" id="KW-1185">Reference proteome</keyword>
<feature type="region of interest" description="Disordered" evidence="1">
    <location>
        <begin position="317"/>
        <end position="339"/>
    </location>
</feature>
<dbReference type="InterPro" id="IPR053216">
    <property type="entry name" value="Appressorial_penetr-assoc"/>
</dbReference>
<reference evidence="3 4" key="1">
    <citation type="submission" date="2018-06" db="EMBL/GenBank/DDBJ databases">
        <title>Complete Genomes of Monosporascus.</title>
        <authorList>
            <person name="Robinson A.J."/>
            <person name="Natvig D.O."/>
        </authorList>
    </citation>
    <scope>NUCLEOTIDE SEQUENCE [LARGE SCALE GENOMIC DNA]</scope>
    <source>
        <strain evidence="3 4">CBS 110550</strain>
    </source>
</reference>
<dbReference type="OrthoDB" id="2336871at2759"/>
<name>A0A4Q4SUB1_9PEZI</name>
<comment type="caution">
    <text evidence="3">The sequence shown here is derived from an EMBL/GenBank/DDBJ whole genome shotgun (WGS) entry which is preliminary data.</text>
</comment>
<organism evidence="3 4">
    <name type="scientific">Monosporascus ibericus</name>
    <dbReference type="NCBI Taxonomy" id="155417"/>
    <lineage>
        <taxon>Eukaryota</taxon>
        <taxon>Fungi</taxon>
        <taxon>Dikarya</taxon>
        <taxon>Ascomycota</taxon>
        <taxon>Pezizomycotina</taxon>
        <taxon>Sordariomycetes</taxon>
        <taxon>Xylariomycetidae</taxon>
        <taxon>Xylariales</taxon>
        <taxon>Xylariales incertae sedis</taxon>
        <taxon>Monosporascus</taxon>
    </lineage>
</organism>
<evidence type="ECO:0000313" key="4">
    <source>
        <dbReference type="Proteomes" id="UP000293360"/>
    </source>
</evidence>
<keyword evidence="2" id="KW-0732">Signal</keyword>
<proteinExistence type="predicted"/>
<feature type="compositionally biased region" description="Basic and acidic residues" evidence="1">
    <location>
        <begin position="386"/>
        <end position="400"/>
    </location>
</feature>
<protein>
    <recommendedName>
        <fullName evidence="5">Ribosomal protein s17</fullName>
    </recommendedName>
</protein>
<dbReference type="PANTHER" id="PTHR34587">
    <property type="entry name" value="VWFA DOMAIN-CONTAINING PROTEIN"/>
    <property type="match status" value="1"/>
</dbReference>
<feature type="region of interest" description="Disordered" evidence="1">
    <location>
        <begin position="362"/>
        <end position="413"/>
    </location>
</feature>
<dbReference type="AlphaFoldDB" id="A0A4Q4SUB1"/>
<feature type="chain" id="PRO_5020949140" description="Ribosomal protein s17" evidence="2">
    <location>
        <begin position="20"/>
        <end position="450"/>
    </location>
</feature>
<feature type="compositionally biased region" description="Gly residues" evidence="1">
    <location>
        <begin position="362"/>
        <end position="371"/>
    </location>
</feature>
<evidence type="ECO:0008006" key="5">
    <source>
        <dbReference type="Google" id="ProtNLM"/>
    </source>
</evidence>
<dbReference type="PANTHER" id="PTHR34587:SF2">
    <property type="entry name" value="G-PROTEIN COUPLED RECEPTORS FAMILY 1 PROFILE DOMAIN-CONTAINING PROTEIN"/>
    <property type="match status" value="1"/>
</dbReference>
<feature type="signal peptide" evidence="2">
    <location>
        <begin position="1"/>
        <end position="19"/>
    </location>
</feature>
<feature type="compositionally biased region" description="Low complexity" evidence="1">
    <location>
        <begin position="319"/>
        <end position="331"/>
    </location>
</feature>
<evidence type="ECO:0000256" key="2">
    <source>
        <dbReference type="SAM" id="SignalP"/>
    </source>
</evidence>
<dbReference type="Proteomes" id="UP000293360">
    <property type="component" value="Unassembled WGS sequence"/>
</dbReference>
<evidence type="ECO:0000256" key="1">
    <source>
        <dbReference type="SAM" id="MobiDB-lite"/>
    </source>
</evidence>
<sequence>MVSKSFIVGLLGVAAVSEAASVPRPFDHILNRRAAKAVKSRQFGGGFGGGGFGNGGGFNGGGFNNGGNFGGNNGGNNNNNGGDDNNNNNGGDNNNGGNNGGNLCIDPSVLATGSAQDGQADADAGQSASLTDDANFISFCQGKTITNGIQERGGSCNPIPMGDMPGTDRMITGIVLNPQHNDDLAENTDFDVQVQINNLQAGTFTNPDNTYYAAPQQLNNQGQVIGHTHITVQDLGNSLNPTQPPDPTQFVFFKGINDQGNGQGLLSTTVTGGLPPGNYRVCTMTAAANHQPVLMPVAQRGAQDDCQKFTVGAFGGGNNNNDNGDNNNNNQGGNGGNGGFNGGNGGFNGGFGGGNGGFGGGFGNGGFGGQQGDDANDSNAQALGGERPEITSSDDPRRPFTVEGNTFTSEDAAKQRACDIQRNRCNDAANSGAGHTLSDCDAQMQTCLSS</sequence>
<feature type="region of interest" description="Disordered" evidence="1">
    <location>
        <begin position="74"/>
        <end position="101"/>
    </location>
</feature>
<feature type="compositionally biased region" description="Low complexity" evidence="1">
    <location>
        <begin position="75"/>
        <end position="92"/>
    </location>
</feature>
<dbReference type="STRING" id="155417.A0A4Q4SUB1"/>
<dbReference type="EMBL" id="QJNU01001590">
    <property type="protein sequence ID" value="RYO74239.1"/>
    <property type="molecule type" value="Genomic_DNA"/>
</dbReference>